<organism evidence="1 2">
    <name type="scientific">Daedalea quercina L-15889</name>
    <dbReference type="NCBI Taxonomy" id="1314783"/>
    <lineage>
        <taxon>Eukaryota</taxon>
        <taxon>Fungi</taxon>
        <taxon>Dikarya</taxon>
        <taxon>Basidiomycota</taxon>
        <taxon>Agaricomycotina</taxon>
        <taxon>Agaricomycetes</taxon>
        <taxon>Polyporales</taxon>
        <taxon>Fomitopsis</taxon>
    </lineage>
</organism>
<dbReference type="Proteomes" id="UP000076727">
    <property type="component" value="Unassembled WGS sequence"/>
</dbReference>
<reference evidence="1 2" key="1">
    <citation type="journal article" date="2016" name="Mol. Biol. Evol.">
        <title>Comparative Genomics of Early-Diverging Mushroom-Forming Fungi Provides Insights into the Origins of Lignocellulose Decay Capabilities.</title>
        <authorList>
            <person name="Nagy L.G."/>
            <person name="Riley R."/>
            <person name="Tritt A."/>
            <person name="Adam C."/>
            <person name="Daum C."/>
            <person name="Floudas D."/>
            <person name="Sun H."/>
            <person name="Yadav J.S."/>
            <person name="Pangilinan J."/>
            <person name="Larsson K.H."/>
            <person name="Matsuura K."/>
            <person name="Barry K."/>
            <person name="Labutti K."/>
            <person name="Kuo R."/>
            <person name="Ohm R.A."/>
            <person name="Bhattacharya S.S."/>
            <person name="Shirouzu T."/>
            <person name="Yoshinaga Y."/>
            <person name="Martin F.M."/>
            <person name="Grigoriev I.V."/>
            <person name="Hibbett D.S."/>
        </authorList>
    </citation>
    <scope>NUCLEOTIDE SEQUENCE [LARGE SCALE GENOMIC DNA]</scope>
    <source>
        <strain evidence="1 2">L-15889</strain>
    </source>
</reference>
<proteinExistence type="predicted"/>
<dbReference type="AlphaFoldDB" id="A0A165MSN3"/>
<dbReference type="EMBL" id="KV429095">
    <property type="protein sequence ID" value="KZT66070.1"/>
    <property type="molecule type" value="Genomic_DNA"/>
</dbReference>
<evidence type="ECO:0000313" key="2">
    <source>
        <dbReference type="Proteomes" id="UP000076727"/>
    </source>
</evidence>
<evidence type="ECO:0008006" key="3">
    <source>
        <dbReference type="Google" id="ProtNLM"/>
    </source>
</evidence>
<accession>A0A165MSN3</accession>
<gene>
    <name evidence="1" type="ORF">DAEQUDRAFT_484152</name>
</gene>
<sequence length="81" mass="9250">MAPSSYTRVIFAEQPKGPINEKTFHIEEVPFDLSQPTMKSSSRWTTYRSTLPCAYGSMTQKRTTAAPRRLAKSWDLLAWVP</sequence>
<evidence type="ECO:0000313" key="1">
    <source>
        <dbReference type="EMBL" id="KZT66070.1"/>
    </source>
</evidence>
<keyword evidence="2" id="KW-1185">Reference proteome</keyword>
<protein>
    <recommendedName>
        <fullName evidence="3">Oxidoreductase N-terminal domain-containing protein</fullName>
    </recommendedName>
</protein>
<name>A0A165MSN3_9APHY</name>